<dbReference type="GO" id="GO:0008289">
    <property type="term" value="F:lipid binding"/>
    <property type="evidence" value="ECO:0007669"/>
    <property type="project" value="InterPro"/>
</dbReference>
<evidence type="ECO:0000313" key="2">
    <source>
        <dbReference type="Proteomes" id="UP001652622"/>
    </source>
</evidence>
<dbReference type="PANTHER" id="PTHR46019">
    <property type="entry name" value="BPI FOLD-CONTAINING FAMILY B MEMBER 4-RELATED"/>
    <property type="match status" value="1"/>
</dbReference>
<evidence type="ECO:0000259" key="1">
    <source>
        <dbReference type="SMART" id="SM00329"/>
    </source>
</evidence>
<dbReference type="Gene3D" id="3.15.20.10">
    <property type="entry name" value="Bactericidal permeability-increasing protein, domain 2"/>
    <property type="match status" value="1"/>
</dbReference>
<protein>
    <submittedName>
        <fullName evidence="3">BPI fold-containing family B member 4-like</fullName>
    </submittedName>
</protein>
<dbReference type="InterPro" id="IPR051660">
    <property type="entry name" value="BPI_fold-BPI/LBP"/>
</dbReference>
<sequence length="415" mass="45628">MKSLPKTIKGINKLLKSREDPHIIGHLENKVDNNDMLKLMQSMTRLAIEKIIFLPTLMRFSPDDVVYLSLPVEIGIEGKSTGNGLFGASVKVKVDVISKLLWDPSKEQIFTAEVSKISMNEIQIKPQKSLADPVKKNMQFMLGTILIDVIHQCTQLVADLLNVSFTSMLNSAAPVGAFEAIQYDLTGSPTVTAKHFLVPYQATFKISLPGRPPTTTPFLVMPHSGTNLHMVFSKDFISYGIAAMTGGSSATLNKEAGEKWLMTTALANAIPKISKCFPAPQPVVIQTRGSTFPLVSMDNQNIKVEQGLFTEVLVRGQSVLHLEVSITFQAKLSASNGKLFIILSQNSFDILQASSSVGPTNMQKLYDYINDVYTNRFLPVMNGMLRRGIILPSVLNIRWTKLNIALSEGGLVISM</sequence>
<organism evidence="2 3">
    <name type="scientific">Pantherophis guttatus</name>
    <name type="common">Corn snake</name>
    <name type="synonym">Elaphe guttata</name>
    <dbReference type="NCBI Taxonomy" id="94885"/>
    <lineage>
        <taxon>Eukaryota</taxon>
        <taxon>Metazoa</taxon>
        <taxon>Chordata</taxon>
        <taxon>Craniata</taxon>
        <taxon>Vertebrata</taxon>
        <taxon>Euteleostomi</taxon>
        <taxon>Lepidosauria</taxon>
        <taxon>Squamata</taxon>
        <taxon>Bifurcata</taxon>
        <taxon>Unidentata</taxon>
        <taxon>Episquamata</taxon>
        <taxon>Toxicofera</taxon>
        <taxon>Serpentes</taxon>
        <taxon>Colubroidea</taxon>
        <taxon>Colubridae</taxon>
        <taxon>Colubrinae</taxon>
        <taxon>Pantherophis</taxon>
    </lineage>
</organism>
<feature type="domain" description="Lipid-binding serum glycoprotein C-terminal" evidence="1">
    <location>
        <begin position="222"/>
        <end position="415"/>
    </location>
</feature>
<accession>A0A6P9BIN7</accession>
<reference evidence="3" key="1">
    <citation type="submission" date="2025-08" db="UniProtKB">
        <authorList>
            <consortium name="RefSeq"/>
        </authorList>
    </citation>
    <scope>IDENTIFICATION</scope>
    <source>
        <tissue evidence="3">Blood</tissue>
    </source>
</reference>
<dbReference type="PANTHER" id="PTHR46019:SF4">
    <property type="entry name" value="BPI FOLD-CONTAINING FAMILY B MEMBER 4"/>
    <property type="match status" value="1"/>
</dbReference>
<dbReference type="InterPro" id="IPR017943">
    <property type="entry name" value="Bactericidal_perm-incr_a/b_dom"/>
</dbReference>
<name>A0A6P9BIN7_PANGU</name>
<evidence type="ECO:0000313" key="3">
    <source>
        <dbReference type="RefSeq" id="XP_034269939.2"/>
    </source>
</evidence>
<dbReference type="SMART" id="SM00329">
    <property type="entry name" value="BPI2"/>
    <property type="match status" value="1"/>
</dbReference>
<dbReference type="KEGG" id="pgut:117663686"/>
<dbReference type="GeneID" id="117663686"/>
<dbReference type="SUPFAM" id="SSF55394">
    <property type="entry name" value="Bactericidal permeability-increasing protein, BPI"/>
    <property type="match status" value="2"/>
</dbReference>
<dbReference type="Proteomes" id="UP001652622">
    <property type="component" value="Unplaced"/>
</dbReference>
<dbReference type="RefSeq" id="XP_034269939.2">
    <property type="nucleotide sequence ID" value="XM_034414048.2"/>
</dbReference>
<gene>
    <name evidence="3" type="primary">LOC117663686</name>
</gene>
<dbReference type="Pfam" id="PF02886">
    <property type="entry name" value="LBP_BPI_CETP_C"/>
    <property type="match status" value="1"/>
</dbReference>
<dbReference type="AlphaFoldDB" id="A0A6P9BIN7"/>
<keyword evidence="2" id="KW-1185">Reference proteome</keyword>
<dbReference type="InParanoid" id="A0A6P9BIN7"/>
<proteinExistence type="predicted"/>
<dbReference type="InterPro" id="IPR001124">
    <property type="entry name" value="Lipid-bd_serum_glycop_C"/>
</dbReference>